<organism evidence="1 2">
    <name type="scientific">Actinosynnema pretiosum</name>
    <dbReference type="NCBI Taxonomy" id="42197"/>
    <lineage>
        <taxon>Bacteria</taxon>
        <taxon>Bacillati</taxon>
        <taxon>Actinomycetota</taxon>
        <taxon>Actinomycetes</taxon>
        <taxon>Pseudonocardiales</taxon>
        <taxon>Pseudonocardiaceae</taxon>
        <taxon>Actinosynnema</taxon>
    </lineage>
</organism>
<accession>A0A290Z891</accession>
<evidence type="ECO:0000313" key="2">
    <source>
        <dbReference type="Proteomes" id="UP000218505"/>
    </source>
</evidence>
<reference evidence="1" key="1">
    <citation type="submission" date="2017-09" db="EMBL/GenBank/DDBJ databases">
        <title>Complete Genome Sequence of ansamitocin-producing Bacterium Actinosynnema pretiosum X47.</title>
        <authorList>
            <person name="Cao G."/>
            <person name="Zong G."/>
            <person name="Zhong C."/>
            <person name="Fu J."/>
        </authorList>
    </citation>
    <scope>NUCLEOTIDE SEQUENCE [LARGE SCALE GENOMIC DNA]</scope>
    <source>
        <strain evidence="1">X47</strain>
    </source>
</reference>
<dbReference type="EMBL" id="CP023445">
    <property type="protein sequence ID" value="ATE55261.1"/>
    <property type="molecule type" value="Genomic_DNA"/>
</dbReference>
<gene>
    <name evidence="1" type="ORF">CNX65_19865</name>
</gene>
<evidence type="ECO:0008006" key="3">
    <source>
        <dbReference type="Google" id="ProtNLM"/>
    </source>
</evidence>
<dbReference type="KEGG" id="apre:CNX65_19865"/>
<protein>
    <recommendedName>
        <fullName evidence="3">Regulatory protein</fullName>
    </recommendedName>
</protein>
<keyword evidence="2" id="KW-1185">Reference proteome</keyword>
<dbReference type="Proteomes" id="UP000218505">
    <property type="component" value="Chromosome"/>
</dbReference>
<evidence type="ECO:0000313" key="1">
    <source>
        <dbReference type="EMBL" id="ATE55261.1"/>
    </source>
</evidence>
<dbReference type="AlphaFoldDB" id="A0A290Z891"/>
<dbReference type="RefSeq" id="WP_096495096.1">
    <property type="nucleotide sequence ID" value="NZ_CP023445.1"/>
</dbReference>
<name>A0A290Z891_9PSEU</name>
<sequence>MARRNEALLRWFRQTGWTQRELARAVTRLGQARGCNVAPDSSRVRRWLEGERPRQPVPELLAALFSERLGRPVGPEDLGLGSGAPPGSELGWDQRGLVTALQDFTRSDLMIKRRDVLGATAALATGTVLEDRLRGWLDPVRAHASPAASAGRIGTAEIAEIEAATRTFWTWDAKVGGGLYREAVVGQLKAMTDLLEHAYPEQIGRRLFRSTADLARLAGWMSHDVGLQGTAQRYFTFALHCAKRAGDQRLGVEVLSRMARQMVHVGKPREALSLVALARRGAGGRIAEAEQAMLGTCEAWAWAALGDAGRVDRAVGEAQERFSRAVAGDAPSWLGYFDQAGLSGMAGLSYRTLAEGDPGLAGRAEPHIDAALRLRNRDTYARSNLFDLISLLGVRIVQGEHAEAERMVRRVLPVTGRISSTRTVDRIRPLARRARADAARSADAARLAESLDGLLAV</sequence>
<proteinExistence type="predicted"/>